<feature type="transmembrane region" description="Helical" evidence="6">
    <location>
        <begin position="45"/>
        <end position="68"/>
    </location>
</feature>
<dbReference type="PANTHER" id="PTHR30250">
    <property type="entry name" value="PST FAMILY PREDICTED COLANIC ACID TRANSPORTER"/>
    <property type="match status" value="1"/>
</dbReference>
<comment type="caution">
    <text evidence="7">The sequence shown here is derived from an EMBL/GenBank/DDBJ whole genome shotgun (WGS) entry which is preliminary data.</text>
</comment>
<evidence type="ECO:0000256" key="4">
    <source>
        <dbReference type="ARBA" id="ARBA00022989"/>
    </source>
</evidence>
<feature type="transmembrane region" description="Helical" evidence="6">
    <location>
        <begin position="182"/>
        <end position="206"/>
    </location>
</feature>
<dbReference type="PANTHER" id="PTHR30250:SF11">
    <property type="entry name" value="O-ANTIGEN TRANSPORTER-RELATED"/>
    <property type="match status" value="1"/>
</dbReference>
<dbReference type="Proteomes" id="UP000177810">
    <property type="component" value="Unassembled WGS sequence"/>
</dbReference>
<dbReference type="Pfam" id="PF01943">
    <property type="entry name" value="Polysacc_synt"/>
    <property type="match status" value="1"/>
</dbReference>
<feature type="transmembrane region" description="Helical" evidence="6">
    <location>
        <begin position="122"/>
        <end position="145"/>
    </location>
</feature>
<evidence type="ECO:0000256" key="6">
    <source>
        <dbReference type="SAM" id="Phobius"/>
    </source>
</evidence>
<organism evidence="7 8">
    <name type="scientific">Candidatus Portnoybacteria bacterium RBG_13_40_8</name>
    <dbReference type="NCBI Taxonomy" id="1801990"/>
    <lineage>
        <taxon>Bacteria</taxon>
        <taxon>Candidatus Portnoyibacteriota</taxon>
    </lineage>
</organism>
<dbReference type="AlphaFoldDB" id="A0A1G2F3U1"/>
<dbReference type="GO" id="GO:0005886">
    <property type="term" value="C:plasma membrane"/>
    <property type="evidence" value="ECO:0007669"/>
    <property type="project" value="UniProtKB-SubCell"/>
</dbReference>
<feature type="transmembrane region" description="Helical" evidence="6">
    <location>
        <begin position="89"/>
        <end position="110"/>
    </location>
</feature>
<dbReference type="InterPro" id="IPR002797">
    <property type="entry name" value="Polysacc_synth"/>
</dbReference>
<dbReference type="InterPro" id="IPR050833">
    <property type="entry name" value="Poly_Biosynth_Transport"/>
</dbReference>
<gene>
    <name evidence="7" type="ORF">A2V69_00300</name>
</gene>
<evidence type="ECO:0000256" key="1">
    <source>
        <dbReference type="ARBA" id="ARBA00004651"/>
    </source>
</evidence>
<evidence type="ECO:0000256" key="3">
    <source>
        <dbReference type="ARBA" id="ARBA00022692"/>
    </source>
</evidence>
<keyword evidence="5 6" id="KW-0472">Membrane</keyword>
<dbReference type="CDD" id="cd13128">
    <property type="entry name" value="MATE_Wzx_like"/>
    <property type="match status" value="1"/>
</dbReference>
<evidence type="ECO:0000256" key="5">
    <source>
        <dbReference type="ARBA" id="ARBA00023136"/>
    </source>
</evidence>
<evidence type="ECO:0000256" key="2">
    <source>
        <dbReference type="ARBA" id="ARBA00022475"/>
    </source>
</evidence>
<reference evidence="7 8" key="1">
    <citation type="journal article" date="2016" name="Nat. Commun.">
        <title>Thousands of microbial genomes shed light on interconnected biogeochemical processes in an aquifer system.</title>
        <authorList>
            <person name="Anantharaman K."/>
            <person name="Brown C.T."/>
            <person name="Hug L.A."/>
            <person name="Sharon I."/>
            <person name="Castelle C.J."/>
            <person name="Probst A.J."/>
            <person name="Thomas B.C."/>
            <person name="Singh A."/>
            <person name="Wilkins M.J."/>
            <person name="Karaoz U."/>
            <person name="Brodie E.L."/>
            <person name="Williams K.H."/>
            <person name="Hubbard S.S."/>
            <person name="Banfield J.F."/>
        </authorList>
    </citation>
    <scope>NUCLEOTIDE SEQUENCE [LARGE SCALE GENOMIC DNA]</scope>
</reference>
<feature type="transmembrane region" description="Helical" evidence="6">
    <location>
        <begin position="406"/>
        <end position="425"/>
    </location>
</feature>
<keyword evidence="3 6" id="KW-0812">Transmembrane</keyword>
<keyword evidence="4 6" id="KW-1133">Transmembrane helix</keyword>
<keyword evidence="2" id="KW-1003">Cell membrane</keyword>
<sequence>MTNYFEKGFRGTVIVSLFTALAYLAGYFTRIFLARVITPEEYGLFYSVFTLFLFLCVFVDLGYGAALVKFVSEFLAKKNKYLVNKTISYFVAINIILGLFISGLLLALNGSLSQYYFKTSEVIPLIILFAFILILNSLYGIFQTVFQAFQDMFRYGLLYFLNKFLFLALCIILFYFGALRGVFLPGVAYLLTIFLLVLLFAASFHRKIKTFRLNQAKLKNRRFDKRLFLRMTHFALPNLLTVLSSTFIGYIGALILVSMVPMAMVGVYNAVLPTVLILSQLGGVIATVFFPMLSELWAKREYLRLKQGVSMIYRYCLLLLMPFSIVALFFANHILKIFFGDSFSNGATALQILVPGMIFLTLAQINFSVLNGIGKPKEITKIVVFAAAFNTVTNIILIPFMGINGAALTTTLSYLIMLVWSYILVQKNIRLRFEKSWSVIVISSFIFLGVLYLFMHIFSLGQPAMSLYVKVAISFIFSFIVYAVLAFLLKCITLDELKNIWKNITHLRRTFLPSVPPKD</sequence>
<feature type="transmembrane region" description="Helical" evidence="6">
    <location>
        <begin position="312"/>
        <end position="335"/>
    </location>
</feature>
<accession>A0A1G2F3U1</accession>
<feature type="transmembrane region" description="Helical" evidence="6">
    <location>
        <begin position="266"/>
        <end position="291"/>
    </location>
</feature>
<feature type="transmembrane region" description="Helical" evidence="6">
    <location>
        <begin position="227"/>
        <end position="260"/>
    </location>
</feature>
<dbReference type="EMBL" id="MHMT01000023">
    <property type="protein sequence ID" value="OGZ32211.1"/>
    <property type="molecule type" value="Genomic_DNA"/>
</dbReference>
<feature type="transmembrane region" description="Helical" evidence="6">
    <location>
        <begin position="12"/>
        <end position="33"/>
    </location>
</feature>
<evidence type="ECO:0000313" key="7">
    <source>
        <dbReference type="EMBL" id="OGZ32211.1"/>
    </source>
</evidence>
<protein>
    <submittedName>
        <fullName evidence="7">Uncharacterized protein</fullName>
    </submittedName>
</protein>
<comment type="subcellular location">
    <subcellularLocation>
        <location evidence="1">Cell membrane</location>
        <topology evidence="1">Multi-pass membrane protein</topology>
    </subcellularLocation>
</comment>
<feature type="transmembrane region" description="Helical" evidence="6">
    <location>
        <begin position="382"/>
        <end position="400"/>
    </location>
</feature>
<evidence type="ECO:0000313" key="8">
    <source>
        <dbReference type="Proteomes" id="UP000177810"/>
    </source>
</evidence>
<dbReference type="STRING" id="1801990.A2V69_00300"/>
<feature type="transmembrane region" description="Helical" evidence="6">
    <location>
        <begin position="467"/>
        <end position="489"/>
    </location>
</feature>
<feature type="transmembrane region" description="Helical" evidence="6">
    <location>
        <begin position="437"/>
        <end position="455"/>
    </location>
</feature>
<name>A0A1G2F3U1_9BACT</name>
<feature type="transmembrane region" description="Helical" evidence="6">
    <location>
        <begin position="157"/>
        <end position="176"/>
    </location>
</feature>
<feature type="transmembrane region" description="Helical" evidence="6">
    <location>
        <begin position="347"/>
        <end position="370"/>
    </location>
</feature>
<proteinExistence type="predicted"/>